<organism evidence="7 8">
    <name type="scientific">Plasticicumulans acidivorans</name>
    <dbReference type="NCBI Taxonomy" id="886464"/>
    <lineage>
        <taxon>Bacteria</taxon>
        <taxon>Pseudomonadati</taxon>
        <taxon>Pseudomonadota</taxon>
        <taxon>Gammaproteobacteria</taxon>
        <taxon>Candidatus Competibacteraceae</taxon>
        <taxon>Plasticicumulans</taxon>
    </lineage>
</organism>
<keyword evidence="2" id="KW-0238">DNA-binding</keyword>
<evidence type="ECO:0000313" key="8">
    <source>
        <dbReference type="Proteomes" id="UP000246569"/>
    </source>
</evidence>
<dbReference type="GO" id="GO:0006355">
    <property type="term" value="P:regulation of DNA-templated transcription"/>
    <property type="evidence" value="ECO:0007669"/>
    <property type="project" value="InterPro"/>
</dbReference>
<feature type="modified residue" description="4-aspartylphosphate" evidence="4">
    <location>
        <position position="57"/>
    </location>
</feature>
<dbReference type="CDD" id="cd06170">
    <property type="entry name" value="LuxR_C_like"/>
    <property type="match status" value="1"/>
</dbReference>
<reference evidence="7 8" key="1">
    <citation type="submission" date="2018-05" db="EMBL/GenBank/DDBJ databases">
        <title>Genomic Encyclopedia of Type Strains, Phase IV (KMG-IV): sequencing the most valuable type-strain genomes for metagenomic binning, comparative biology and taxonomic classification.</title>
        <authorList>
            <person name="Goeker M."/>
        </authorList>
    </citation>
    <scope>NUCLEOTIDE SEQUENCE [LARGE SCALE GENOMIC DNA]</scope>
    <source>
        <strain evidence="7 8">DSM 23606</strain>
    </source>
</reference>
<evidence type="ECO:0000259" key="6">
    <source>
        <dbReference type="PROSITE" id="PS50110"/>
    </source>
</evidence>
<evidence type="ECO:0000256" key="2">
    <source>
        <dbReference type="ARBA" id="ARBA00023125"/>
    </source>
</evidence>
<evidence type="ECO:0000259" key="5">
    <source>
        <dbReference type="PROSITE" id="PS50043"/>
    </source>
</evidence>
<dbReference type="InterPro" id="IPR011006">
    <property type="entry name" value="CheY-like_superfamily"/>
</dbReference>
<dbReference type="PANTHER" id="PTHR43214">
    <property type="entry name" value="TWO-COMPONENT RESPONSE REGULATOR"/>
    <property type="match status" value="1"/>
</dbReference>
<dbReference type="Proteomes" id="UP000246569">
    <property type="component" value="Unassembled WGS sequence"/>
</dbReference>
<evidence type="ECO:0000256" key="3">
    <source>
        <dbReference type="ARBA" id="ARBA00023163"/>
    </source>
</evidence>
<keyword evidence="4" id="KW-0597">Phosphoprotein</keyword>
<dbReference type="Pfam" id="PF00072">
    <property type="entry name" value="Response_reg"/>
    <property type="match status" value="1"/>
</dbReference>
<dbReference type="GO" id="GO:0000160">
    <property type="term" value="P:phosphorelay signal transduction system"/>
    <property type="evidence" value="ECO:0007669"/>
    <property type="project" value="InterPro"/>
</dbReference>
<feature type="domain" description="Response regulatory" evidence="6">
    <location>
        <begin position="8"/>
        <end position="126"/>
    </location>
</feature>
<name>A0A317MZB9_9GAMM</name>
<keyword evidence="8" id="KW-1185">Reference proteome</keyword>
<accession>A0A317MZB9</accession>
<sequence length="257" mass="28134">MTHVGPSRILLVEDDDDAREELAEALEAAAYTCRAVATAEAAITAFSEEAFAVVISDLKLPTADGNALIRQLGAIAQREGRNWRAILISGHAEKHDVIAAMRSGVIDYIDKPIETVQLVCAIQRAEQQLAAEHTQADARIEHMSATLHQLGQSVQALREHIERGQQRPLESSVEAAHAPLPELTPRMWEVLRHIRAGKSNYVIACDMGISENTVKLYVSQILHATPATNRTQLALYAERWLPRAEASGLLPKTSADS</sequence>
<dbReference type="InterPro" id="IPR000792">
    <property type="entry name" value="Tscrpt_reg_LuxR_C"/>
</dbReference>
<dbReference type="PRINTS" id="PR00038">
    <property type="entry name" value="HTHLUXR"/>
</dbReference>
<dbReference type="Gene3D" id="3.40.50.2300">
    <property type="match status" value="1"/>
</dbReference>
<dbReference type="InterPro" id="IPR039420">
    <property type="entry name" value="WalR-like"/>
</dbReference>
<comment type="caution">
    <text evidence="7">The sequence shown here is derived from an EMBL/GenBank/DDBJ whole genome shotgun (WGS) entry which is preliminary data.</text>
</comment>
<evidence type="ECO:0000313" key="7">
    <source>
        <dbReference type="EMBL" id="PWV65622.1"/>
    </source>
</evidence>
<dbReference type="InterPro" id="IPR036388">
    <property type="entry name" value="WH-like_DNA-bd_sf"/>
</dbReference>
<dbReference type="RefSeq" id="WP_110016624.1">
    <property type="nucleotide sequence ID" value="NZ_QGTJ01000001.1"/>
</dbReference>
<feature type="domain" description="HTH luxR-type" evidence="5">
    <location>
        <begin position="176"/>
        <end position="241"/>
    </location>
</feature>
<dbReference type="GO" id="GO:0003677">
    <property type="term" value="F:DNA binding"/>
    <property type="evidence" value="ECO:0007669"/>
    <property type="project" value="UniProtKB-KW"/>
</dbReference>
<proteinExistence type="predicted"/>
<dbReference type="SUPFAM" id="SSF46894">
    <property type="entry name" value="C-terminal effector domain of the bipartite response regulators"/>
    <property type="match status" value="1"/>
</dbReference>
<dbReference type="PROSITE" id="PS50110">
    <property type="entry name" value="RESPONSE_REGULATORY"/>
    <property type="match status" value="1"/>
</dbReference>
<dbReference type="InterPro" id="IPR001789">
    <property type="entry name" value="Sig_transdc_resp-reg_receiver"/>
</dbReference>
<dbReference type="PROSITE" id="PS50043">
    <property type="entry name" value="HTH_LUXR_2"/>
    <property type="match status" value="1"/>
</dbReference>
<dbReference type="EMBL" id="QGTJ01000001">
    <property type="protein sequence ID" value="PWV65622.1"/>
    <property type="molecule type" value="Genomic_DNA"/>
</dbReference>
<dbReference type="Gene3D" id="1.10.10.10">
    <property type="entry name" value="Winged helix-like DNA-binding domain superfamily/Winged helix DNA-binding domain"/>
    <property type="match status" value="1"/>
</dbReference>
<dbReference type="SMART" id="SM00421">
    <property type="entry name" value="HTH_LUXR"/>
    <property type="match status" value="1"/>
</dbReference>
<evidence type="ECO:0000256" key="4">
    <source>
        <dbReference type="PROSITE-ProRule" id="PRU00169"/>
    </source>
</evidence>
<evidence type="ECO:0000256" key="1">
    <source>
        <dbReference type="ARBA" id="ARBA00023015"/>
    </source>
</evidence>
<dbReference type="Pfam" id="PF00196">
    <property type="entry name" value="GerE"/>
    <property type="match status" value="1"/>
</dbReference>
<keyword evidence="3" id="KW-0804">Transcription</keyword>
<gene>
    <name evidence="7" type="ORF">C7443_101106</name>
</gene>
<dbReference type="InterPro" id="IPR016032">
    <property type="entry name" value="Sig_transdc_resp-reg_C-effctor"/>
</dbReference>
<dbReference type="SMART" id="SM00448">
    <property type="entry name" value="REC"/>
    <property type="match status" value="1"/>
</dbReference>
<dbReference type="OrthoDB" id="7055878at2"/>
<dbReference type="SUPFAM" id="SSF52172">
    <property type="entry name" value="CheY-like"/>
    <property type="match status" value="1"/>
</dbReference>
<dbReference type="AlphaFoldDB" id="A0A317MZB9"/>
<protein>
    <submittedName>
        <fullName evidence="7">LuxR family two component transcriptional regulator</fullName>
    </submittedName>
</protein>
<dbReference type="PANTHER" id="PTHR43214:SF41">
    <property type="entry name" value="NITRATE_NITRITE RESPONSE REGULATOR PROTEIN NARP"/>
    <property type="match status" value="1"/>
</dbReference>
<keyword evidence="1" id="KW-0805">Transcription regulation</keyword>